<keyword evidence="4" id="KW-0804">Transcription</keyword>
<evidence type="ECO:0000313" key="9">
    <source>
        <dbReference type="Proteomes" id="UP000754883"/>
    </source>
</evidence>
<dbReference type="PANTHER" id="PTHR12228">
    <property type="entry name" value="TRANSCRIPTION INITIATION FACTOR TFIID 55 KD SUBUNIT-RELATED"/>
    <property type="match status" value="1"/>
</dbReference>
<reference evidence="8" key="1">
    <citation type="submission" date="2021-10" db="EMBL/GenBank/DDBJ databases">
        <authorList>
            <person name="Piombo E."/>
        </authorList>
    </citation>
    <scope>NUCLEOTIDE SEQUENCE</scope>
</reference>
<organism evidence="8 9">
    <name type="scientific">Clonostachys byssicola</name>
    <dbReference type="NCBI Taxonomy" id="160290"/>
    <lineage>
        <taxon>Eukaryota</taxon>
        <taxon>Fungi</taxon>
        <taxon>Dikarya</taxon>
        <taxon>Ascomycota</taxon>
        <taxon>Pezizomycotina</taxon>
        <taxon>Sordariomycetes</taxon>
        <taxon>Hypocreomycetidae</taxon>
        <taxon>Hypocreales</taxon>
        <taxon>Bionectriaceae</taxon>
        <taxon>Clonostachys</taxon>
    </lineage>
</organism>
<comment type="similarity">
    <text evidence="2">Belongs to the TAF7 family.</text>
</comment>
<comment type="subcellular location">
    <subcellularLocation>
        <location evidence="1">Nucleus</location>
    </subcellularLocation>
</comment>
<dbReference type="AlphaFoldDB" id="A0A9N9XVI9"/>
<feature type="region of interest" description="Disordered" evidence="6">
    <location>
        <begin position="409"/>
        <end position="471"/>
    </location>
</feature>
<dbReference type="GO" id="GO:0051123">
    <property type="term" value="P:RNA polymerase II preinitiation complex assembly"/>
    <property type="evidence" value="ECO:0007669"/>
    <property type="project" value="TreeGrafter"/>
</dbReference>
<feature type="domain" description="TAFII55 protein conserved region" evidence="7">
    <location>
        <begin position="179"/>
        <end position="342"/>
    </location>
</feature>
<accession>A0A9N9XVI9</accession>
<dbReference type="InterPro" id="IPR037817">
    <property type="entry name" value="TAF7"/>
</dbReference>
<keyword evidence="3" id="KW-0805">Transcription regulation</keyword>
<evidence type="ECO:0000259" key="7">
    <source>
        <dbReference type="SMART" id="SM01370"/>
    </source>
</evidence>
<evidence type="ECO:0000256" key="2">
    <source>
        <dbReference type="ARBA" id="ARBA00009368"/>
    </source>
</evidence>
<evidence type="ECO:0000256" key="5">
    <source>
        <dbReference type="ARBA" id="ARBA00023242"/>
    </source>
</evidence>
<feature type="region of interest" description="Disordered" evidence="6">
    <location>
        <begin position="1"/>
        <end position="128"/>
    </location>
</feature>
<evidence type="ECO:0000256" key="3">
    <source>
        <dbReference type="ARBA" id="ARBA00023015"/>
    </source>
</evidence>
<gene>
    <name evidence="8" type="ORF">CBYS24578_00000170</name>
</gene>
<sequence length="523" mass="57573">MPGPDGAPAPPRPRLKLNPSRSSSFAVDSNATSLPSAGGGGAAAAAASPTVATPRTESQRKVTLKIHSSAPPTPLEPPQPTKTKAGRQPKPSQKVVENKKRPLEDDEDAPLAASAHRQHHQPPKKKLSVVRPVIKTGGLGGGVGGAKQLLIKQKGRPPVHPPGDGYDSEASDRERDPHIEEQLVLRMMPGEHADYVRWCIENGKIGVSKAQGGADLQIKFFEEDGRRAVVAVKGQPYAAVMVDLPTITEAMKTWDRKSFMKSADICQMLLVFQKVKSEDEAKKVPLPKVLEGNSHFKWPHGLTPPMHDAVNRRFAKTISRKEIEDKEAEVERLLADDAKAASTKWEWVDDRQNEGEEEEEEEEEDAEGEVDESGFFGTDAGDDIADVDLEADLEAAFADEFMAETPIASGITAETPMTSTQVGTPDVVKDSVESEEDEEEEEDDDDDDDDDDEDLDDDERAQRDEEQGIKDIISDMQKQLAQRRADWERTNNQILRSRIEAQIKQLKSEIELKMSSIGMEMDD</sequence>
<evidence type="ECO:0000256" key="6">
    <source>
        <dbReference type="SAM" id="MobiDB-lite"/>
    </source>
</evidence>
<feature type="compositionally biased region" description="Pro residues" evidence="6">
    <location>
        <begin position="71"/>
        <end position="80"/>
    </location>
</feature>
<dbReference type="EMBL" id="CABFNO020001240">
    <property type="protein sequence ID" value="CAG9970884.1"/>
    <property type="molecule type" value="Genomic_DNA"/>
</dbReference>
<feature type="region of interest" description="Disordered" evidence="6">
    <location>
        <begin position="344"/>
        <end position="382"/>
    </location>
</feature>
<dbReference type="GO" id="GO:0016251">
    <property type="term" value="F:RNA polymerase II general transcription initiation factor activity"/>
    <property type="evidence" value="ECO:0007669"/>
    <property type="project" value="TreeGrafter"/>
</dbReference>
<feature type="region of interest" description="Disordered" evidence="6">
    <location>
        <begin position="152"/>
        <end position="174"/>
    </location>
</feature>
<feature type="compositionally biased region" description="Acidic residues" evidence="6">
    <location>
        <begin position="433"/>
        <end position="459"/>
    </location>
</feature>
<dbReference type="Pfam" id="PF04658">
    <property type="entry name" value="TAFII55_N"/>
    <property type="match status" value="1"/>
</dbReference>
<dbReference type="SMART" id="SM01370">
    <property type="entry name" value="TAFII55_N"/>
    <property type="match status" value="1"/>
</dbReference>
<dbReference type="CDD" id="cd08047">
    <property type="entry name" value="TAF7"/>
    <property type="match status" value="1"/>
</dbReference>
<feature type="compositionally biased region" description="Basic and acidic residues" evidence="6">
    <location>
        <begin position="460"/>
        <end position="471"/>
    </location>
</feature>
<dbReference type="PANTHER" id="PTHR12228:SF0">
    <property type="entry name" value="TATA-BOX BINDING PROTEIN ASSOCIATED FACTOR 7"/>
    <property type="match status" value="1"/>
</dbReference>
<keyword evidence="5" id="KW-0539">Nucleus</keyword>
<feature type="compositionally biased region" description="Acidic residues" evidence="6">
    <location>
        <begin position="355"/>
        <end position="372"/>
    </location>
</feature>
<feature type="compositionally biased region" description="Basic residues" evidence="6">
    <location>
        <begin position="116"/>
        <end position="128"/>
    </location>
</feature>
<feature type="compositionally biased region" description="Pro residues" evidence="6">
    <location>
        <begin position="1"/>
        <end position="12"/>
    </location>
</feature>
<protein>
    <recommendedName>
        <fullName evidence="7">TAFII55 protein conserved region domain-containing protein</fullName>
    </recommendedName>
</protein>
<dbReference type="OrthoDB" id="153872at2759"/>
<dbReference type="GO" id="GO:0005669">
    <property type="term" value="C:transcription factor TFIID complex"/>
    <property type="evidence" value="ECO:0007669"/>
    <property type="project" value="InterPro"/>
</dbReference>
<dbReference type="Proteomes" id="UP000754883">
    <property type="component" value="Unassembled WGS sequence"/>
</dbReference>
<evidence type="ECO:0000313" key="8">
    <source>
        <dbReference type="EMBL" id="CAG9970884.1"/>
    </source>
</evidence>
<feature type="compositionally biased region" description="Polar residues" evidence="6">
    <location>
        <begin position="19"/>
        <end position="35"/>
    </location>
</feature>
<evidence type="ECO:0000256" key="4">
    <source>
        <dbReference type="ARBA" id="ARBA00023163"/>
    </source>
</evidence>
<evidence type="ECO:0000256" key="1">
    <source>
        <dbReference type="ARBA" id="ARBA00004123"/>
    </source>
</evidence>
<proteinExistence type="inferred from homology"/>
<name>A0A9N9XVI9_9HYPO</name>
<comment type="caution">
    <text evidence="8">The sequence shown here is derived from an EMBL/GenBank/DDBJ whole genome shotgun (WGS) entry which is preliminary data.</text>
</comment>
<keyword evidence="9" id="KW-1185">Reference proteome</keyword>
<dbReference type="InterPro" id="IPR006751">
    <property type="entry name" value="TAFII55_prot_cons_reg"/>
</dbReference>